<feature type="region of interest" description="Disordered" evidence="2">
    <location>
        <begin position="101"/>
        <end position="127"/>
    </location>
</feature>
<organism evidence="3 4">
    <name type="scientific">Coccomyxa viridis</name>
    <dbReference type="NCBI Taxonomy" id="1274662"/>
    <lineage>
        <taxon>Eukaryota</taxon>
        <taxon>Viridiplantae</taxon>
        <taxon>Chlorophyta</taxon>
        <taxon>core chlorophytes</taxon>
        <taxon>Trebouxiophyceae</taxon>
        <taxon>Trebouxiophyceae incertae sedis</taxon>
        <taxon>Coccomyxaceae</taxon>
        <taxon>Coccomyxa</taxon>
    </lineage>
</organism>
<keyword evidence="4" id="KW-1185">Reference proteome</keyword>
<evidence type="ECO:0000256" key="2">
    <source>
        <dbReference type="SAM" id="MobiDB-lite"/>
    </source>
</evidence>
<name>A0ABP1G7D9_9CHLO</name>
<evidence type="ECO:0000313" key="4">
    <source>
        <dbReference type="Proteomes" id="UP001497392"/>
    </source>
</evidence>
<comment type="caution">
    <text evidence="3">The sequence shown here is derived from an EMBL/GenBank/DDBJ whole genome shotgun (WGS) entry which is preliminary data.</text>
</comment>
<accession>A0ABP1G7D9</accession>
<keyword evidence="1" id="KW-0175">Coiled coil</keyword>
<feature type="coiled-coil region" evidence="1">
    <location>
        <begin position="1"/>
        <end position="35"/>
    </location>
</feature>
<dbReference type="EMBL" id="CAXHTA020000015">
    <property type="protein sequence ID" value="CAL5225908.1"/>
    <property type="molecule type" value="Genomic_DNA"/>
</dbReference>
<dbReference type="Proteomes" id="UP001497392">
    <property type="component" value="Unassembled WGS sequence"/>
</dbReference>
<proteinExistence type="predicted"/>
<gene>
    <name evidence="3" type="primary">g8699</name>
    <name evidence="3" type="ORF">VP750_LOCUS7814</name>
</gene>
<evidence type="ECO:0000256" key="1">
    <source>
        <dbReference type="SAM" id="Coils"/>
    </source>
</evidence>
<sequence>MDALKERLAEADSQYSDLVDELETARNNLFEEEDADKKADLRMVYEDVMSMVDKTGTRVVQLEAALYGNGGTVSPRRGAPPMTNTYGSVPMYGSTAPNPCVQPKVAGPTNGKGAGPGRAQIRSMIAD</sequence>
<reference evidence="3 4" key="1">
    <citation type="submission" date="2024-06" db="EMBL/GenBank/DDBJ databases">
        <authorList>
            <person name="Kraege A."/>
            <person name="Thomma B."/>
        </authorList>
    </citation>
    <scope>NUCLEOTIDE SEQUENCE [LARGE SCALE GENOMIC DNA]</scope>
</reference>
<evidence type="ECO:0000313" key="3">
    <source>
        <dbReference type="EMBL" id="CAL5225908.1"/>
    </source>
</evidence>
<protein>
    <submittedName>
        <fullName evidence="3">G8699 protein</fullName>
    </submittedName>
</protein>